<feature type="transmembrane region" description="Helical" evidence="6">
    <location>
        <begin position="328"/>
        <end position="347"/>
    </location>
</feature>
<evidence type="ECO:0000313" key="7">
    <source>
        <dbReference type="EMBL" id="KAF9589238.1"/>
    </source>
</evidence>
<organism evidence="7 8">
    <name type="scientific">Coptis chinensis</name>
    <dbReference type="NCBI Taxonomy" id="261450"/>
    <lineage>
        <taxon>Eukaryota</taxon>
        <taxon>Viridiplantae</taxon>
        <taxon>Streptophyta</taxon>
        <taxon>Embryophyta</taxon>
        <taxon>Tracheophyta</taxon>
        <taxon>Spermatophyta</taxon>
        <taxon>Magnoliopsida</taxon>
        <taxon>Ranunculales</taxon>
        <taxon>Ranunculaceae</taxon>
        <taxon>Coptidoideae</taxon>
        <taxon>Coptis</taxon>
    </lineage>
</organism>
<reference evidence="7 8" key="1">
    <citation type="submission" date="2020-10" db="EMBL/GenBank/DDBJ databases">
        <title>The Coptis chinensis genome and diversification of protoberbering-type alkaloids.</title>
        <authorList>
            <person name="Wang B."/>
            <person name="Shu S."/>
            <person name="Song C."/>
            <person name="Liu Y."/>
        </authorList>
    </citation>
    <scope>NUCLEOTIDE SEQUENCE [LARGE SCALE GENOMIC DNA]</scope>
    <source>
        <strain evidence="7">HL-2020</strain>
        <tissue evidence="7">Leaf</tissue>
    </source>
</reference>
<keyword evidence="3 6" id="KW-0812">Transmembrane</keyword>
<dbReference type="Pfam" id="PF03647">
    <property type="entry name" value="Tmemb_14"/>
    <property type="match status" value="1"/>
</dbReference>
<feature type="transmembrane region" description="Helical" evidence="6">
    <location>
        <begin position="243"/>
        <end position="264"/>
    </location>
</feature>
<feature type="non-terminal residue" evidence="7">
    <location>
        <position position="365"/>
    </location>
</feature>
<comment type="caution">
    <text evidence="7">The sequence shown here is derived from an EMBL/GenBank/DDBJ whole genome shotgun (WGS) entry which is preliminary data.</text>
</comment>
<evidence type="ECO:0000256" key="3">
    <source>
        <dbReference type="ARBA" id="ARBA00022692"/>
    </source>
</evidence>
<keyword evidence="4 6" id="KW-1133">Transmembrane helix</keyword>
<dbReference type="Proteomes" id="UP000631114">
    <property type="component" value="Unassembled WGS sequence"/>
</dbReference>
<dbReference type="AlphaFoldDB" id="A0A835LBF7"/>
<gene>
    <name evidence="7" type="ORF">IFM89_020676</name>
</gene>
<keyword evidence="8" id="KW-1185">Reference proteome</keyword>
<evidence type="ECO:0000256" key="2">
    <source>
        <dbReference type="ARBA" id="ARBA00007590"/>
    </source>
</evidence>
<accession>A0A835LBF7</accession>
<comment type="similarity">
    <text evidence="2">Belongs to the TMEM14 family.</text>
</comment>
<evidence type="ECO:0000313" key="8">
    <source>
        <dbReference type="Proteomes" id="UP000631114"/>
    </source>
</evidence>
<evidence type="ECO:0000256" key="1">
    <source>
        <dbReference type="ARBA" id="ARBA00004370"/>
    </source>
</evidence>
<feature type="transmembrane region" description="Helical" evidence="6">
    <location>
        <begin position="270"/>
        <end position="291"/>
    </location>
</feature>
<evidence type="ECO:0000256" key="4">
    <source>
        <dbReference type="ARBA" id="ARBA00022989"/>
    </source>
</evidence>
<name>A0A835LBF7_9MAGN</name>
<dbReference type="Gene3D" id="1.10.10.1740">
    <property type="entry name" value="Transmembrane protein 14-like"/>
    <property type="match status" value="1"/>
</dbReference>
<protein>
    <submittedName>
        <fullName evidence="7">Uncharacterized protein</fullName>
    </submittedName>
</protein>
<evidence type="ECO:0000256" key="6">
    <source>
        <dbReference type="SAM" id="Phobius"/>
    </source>
</evidence>
<dbReference type="GO" id="GO:0009706">
    <property type="term" value="C:chloroplast inner membrane"/>
    <property type="evidence" value="ECO:0007669"/>
    <property type="project" value="TreeGrafter"/>
</dbReference>
<keyword evidence="5 6" id="KW-0472">Membrane</keyword>
<comment type="subcellular location">
    <subcellularLocation>
        <location evidence="1">Membrane</location>
    </subcellularLocation>
</comment>
<sequence>LGGSNVEASKGRILKTVDDMDCGNGKEAKKGSGQKVPKIWGTRTADEGKGVLGDDDYLWSGRRKGQVMGGVGVEDVVVLNCSCPTSTSKYCSTILLRSGNLLMDRENAKELNPKEAYVDESSDWSSVFCGVWERKVFVFGIVLNKKIHLVLDVAHKALEEAQLQMDQDFSVCMRLDGSDTQSPTSGADTTLRYGTDASKLHVEGAAKSYPVNEKPVAENLGMDENGPEQGVASHNRTAKIHDFCLGIPFGGLVLSGGLVGSILSRNLTTLGIGMLFGGGLLALSISSLKVWKDGKSSFPFMLGQAVLSAAFFWKHLQNYSLTKKVFPSGFYVVISAAMLCFYTYVVASGGNPPPKKLKVAANPSS</sequence>
<dbReference type="InterPro" id="IPR044890">
    <property type="entry name" value="TMEM14_sf"/>
</dbReference>
<dbReference type="PANTHER" id="PTHR12668">
    <property type="entry name" value="TRANSMEMBRANE PROTEIN 14, 15"/>
    <property type="match status" value="1"/>
</dbReference>
<proteinExistence type="inferred from homology"/>
<dbReference type="InterPro" id="IPR005349">
    <property type="entry name" value="TMEM14"/>
</dbReference>
<evidence type="ECO:0000256" key="5">
    <source>
        <dbReference type="ARBA" id="ARBA00023136"/>
    </source>
</evidence>
<dbReference type="GO" id="GO:0015245">
    <property type="term" value="F:fatty acid transmembrane transporter activity"/>
    <property type="evidence" value="ECO:0007669"/>
    <property type="project" value="TreeGrafter"/>
</dbReference>
<dbReference type="OrthoDB" id="655183at2759"/>
<dbReference type="PANTHER" id="PTHR12668:SF48">
    <property type="entry name" value="PROTEIN FATTY ACID EXPORT 1, CHLOROPLASTIC"/>
    <property type="match status" value="1"/>
</dbReference>
<dbReference type="EMBL" id="JADFTS010000009">
    <property type="protein sequence ID" value="KAF9589238.1"/>
    <property type="molecule type" value="Genomic_DNA"/>
</dbReference>